<sequence>MSVNNLAPMLRHPDLKRLYQKWVELCDNGEVPMAVDVDPADLRPWLSHMVVIKVDRDGRYVYGYYSNEYAEIFDGDRVGQSIDSLPKEQRDILKREYEQVRVEQMPVARVYTGVFDGEEQTWERLVLPFLSHDGDVEKMMVAAYRVS</sequence>
<keyword evidence="2" id="KW-1185">Reference proteome</keyword>
<evidence type="ECO:0000313" key="2">
    <source>
        <dbReference type="Proteomes" id="UP000321567"/>
    </source>
</evidence>
<dbReference type="OrthoDB" id="8449511at2"/>
<gene>
    <name evidence="1" type="ORF">ROR02_17800</name>
</gene>
<dbReference type="Pfam" id="PF07310">
    <property type="entry name" value="PAS_5"/>
    <property type="match status" value="1"/>
</dbReference>
<dbReference type="AlphaFoldDB" id="A0A512H870"/>
<reference evidence="1 2" key="1">
    <citation type="submission" date="2019-07" db="EMBL/GenBank/DDBJ databases">
        <title>Whole genome shotgun sequence of Rhodospirillum oryzae NBRC 107573.</title>
        <authorList>
            <person name="Hosoyama A."/>
            <person name="Uohara A."/>
            <person name="Ohji S."/>
            <person name="Ichikawa N."/>
        </authorList>
    </citation>
    <scope>NUCLEOTIDE SEQUENCE [LARGE SCALE GENOMIC DNA]</scope>
    <source>
        <strain evidence="1 2">NBRC 107573</strain>
    </source>
</reference>
<dbReference type="EMBL" id="BJZO01000043">
    <property type="protein sequence ID" value="GEO81649.1"/>
    <property type="molecule type" value="Genomic_DNA"/>
</dbReference>
<protein>
    <submittedName>
        <fullName evidence="1">PAS domain-containing protein</fullName>
    </submittedName>
</protein>
<dbReference type="Proteomes" id="UP000321567">
    <property type="component" value="Unassembled WGS sequence"/>
</dbReference>
<organism evidence="1 2">
    <name type="scientific">Pararhodospirillum oryzae</name>
    <dbReference type="NCBI Taxonomy" id="478448"/>
    <lineage>
        <taxon>Bacteria</taxon>
        <taxon>Pseudomonadati</taxon>
        <taxon>Pseudomonadota</taxon>
        <taxon>Alphaproteobacteria</taxon>
        <taxon>Rhodospirillales</taxon>
        <taxon>Rhodospirillaceae</taxon>
        <taxon>Pararhodospirillum</taxon>
    </lineage>
</organism>
<dbReference type="RefSeq" id="WP_147163680.1">
    <property type="nucleotide sequence ID" value="NZ_BJZO01000043.1"/>
</dbReference>
<accession>A0A512H870</accession>
<dbReference type="InterPro" id="IPR009922">
    <property type="entry name" value="DUF1457"/>
</dbReference>
<name>A0A512H870_9PROT</name>
<comment type="caution">
    <text evidence="1">The sequence shown here is derived from an EMBL/GenBank/DDBJ whole genome shotgun (WGS) entry which is preliminary data.</text>
</comment>
<proteinExistence type="predicted"/>
<evidence type="ECO:0000313" key="1">
    <source>
        <dbReference type="EMBL" id="GEO81649.1"/>
    </source>
</evidence>